<dbReference type="AlphaFoldDB" id="A0A819RKW0"/>
<proteinExistence type="predicted"/>
<reference evidence="2" key="1">
    <citation type="submission" date="2021-02" db="EMBL/GenBank/DDBJ databases">
        <authorList>
            <person name="Nowell W R."/>
        </authorList>
    </citation>
    <scope>NUCLEOTIDE SEQUENCE</scope>
</reference>
<feature type="transmembrane region" description="Helical" evidence="1">
    <location>
        <begin position="6"/>
        <end position="25"/>
    </location>
</feature>
<protein>
    <submittedName>
        <fullName evidence="2">Uncharacterized protein</fullName>
    </submittedName>
</protein>
<evidence type="ECO:0000313" key="3">
    <source>
        <dbReference type="Proteomes" id="UP000663844"/>
    </source>
</evidence>
<sequence>MLKHWKSILSLIFILGLCLLPFYFINLGQNRKLLKFFNDRDSHSNSFNYSYNYNVNSSTPTLCIITRIYGPQVSYFPVLALALLHTGLDNIRIYVTNTDSRTDIRQLKQTINFLNKLVSRRDYITFLDLGVLPPKDEFGYIMTDRALSYLYNQTNNSSSSCQYVVVTNGDNFYSQIFGTRILPHMKDGKDMIAWGFVSHH</sequence>
<feature type="non-terminal residue" evidence="2">
    <location>
        <position position="200"/>
    </location>
</feature>
<gene>
    <name evidence="2" type="ORF">OXD698_LOCUS32728</name>
</gene>
<organism evidence="2 3">
    <name type="scientific">Adineta steineri</name>
    <dbReference type="NCBI Taxonomy" id="433720"/>
    <lineage>
        <taxon>Eukaryota</taxon>
        <taxon>Metazoa</taxon>
        <taxon>Spiralia</taxon>
        <taxon>Gnathifera</taxon>
        <taxon>Rotifera</taxon>
        <taxon>Eurotatoria</taxon>
        <taxon>Bdelloidea</taxon>
        <taxon>Adinetida</taxon>
        <taxon>Adinetidae</taxon>
        <taxon>Adineta</taxon>
    </lineage>
</organism>
<dbReference type="Proteomes" id="UP000663844">
    <property type="component" value="Unassembled WGS sequence"/>
</dbReference>
<evidence type="ECO:0000313" key="2">
    <source>
        <dbReference type="EMBL" id="CAF4054219.1"/>
    </source>
</evidence>
<evidence type="ECO:0000256" key="1">
    <source>
        <dbReference type="SAM" id="Phobius"/>
    </source>
</evidence>
<name>A0A819RKW0_9BILA</name>
<keyword evidence="1" id="KW-0472">Membrane</keyword>
<dbReference type="EMBL" id="CAJOAZ010004330">
    <property type="protein sequence ID" value="CAF4054219.1"/>
    <property type="molecule type" value="Genomic_DNA"/>
</dbReference>
<accession>A0A819RKW0</accession>
<keyword evidence="1" id="KW-1133">Transmembrane helix</keyword>
<keyword evidence="1" id="KW-0812">Transmembrane</keyword>
<comment type="caution">
    <text evidence="2">The sequence shown here is derived from an EMBL/GenBank/DDBJ whole genome shotgun (WGS) entry which is preliminary data.</text>
</comment>